<evidence type="ECO:0008006" key="3">
    <source>
        <dbReference type="Google" id="ProtNLM"/>
    </source>
</evidence>
<dbReference type="RefSeq" id="WP_006827408.1">
    <property type="nucleotide sequence ID" value="NZ_AOIL01000067.1"/>
</dbReference>
<accession>L9ZG51</accession>
<dbReference type="STRING" id="1230458.C484_19007"/>
<dbReference type="PATRIC" id="fig|1230458.4.peg.3818"/>
<protein>
    <recommendedName>
        <fullName evidence="3">GNAT family acetyltransferase</fullName>
    </recommendedName>
</protein>
<comment type="caution">
    <text evidence="1">The sequence shown here is derived from an EMBL/GenBank/DDBJ whole genome shotgun (WGS) entry which is preliminary data.</text>
</comment>
<sequence>MALRSITTEDAGTVFVSETDGDRGSKGPFLVVYETSDAESRYGWFCTNCERIDNAMDSMGRIKCNRCGNFRKPTEWDAAHE</sequence>
<gene>
    <name evidence="1" type="ORF">C484_19007</name>
</gene>
<dbReference type="Pfam" id="PF19133">
    <property type="entry name" value="DUF5816"/>
    <property type="match status" value="1"/>
</dbReference>
<reference evidence="1 2" key="1">
    <citation type="journal article" date="2014" name="PLoS Genet.">
        <title>Phylogenetically driven sequencing of extremely halophilic archaea reveals strategies for static and dynamic osmo-response.</title>
        <authorList>
            <person name="Becker E.A."/>
            <person name="Seitzer P.M."/>
            <person name="Tritt A."/>
            <person name="Larsen D."/>
            <person name="Krusor M."/>
            <person name="Yao A.I."/>
            <person name="Wu D."/>
            <person name="Madern D."/>
            <person name="Eisen J.A."/>
            <person name="Darling A.E."/>
            <person name="Facciotti M.T."/>
        </authorList>
    </citation>
    <scope>NUCLEOTIDE SEQUENCE [LARGE SCALE GENOMIC DNA]</scope>
    <source>
        <strain evidence="1 2">DSM 12281</strain>
    </source>
</reference>
<dbReference type="Proteomes" id="UP000011648">
    <property type="component" value="Unassembled WGS sequence"/>
</dbReference>
<dbReference type="EMBL" id="AOIL01000067">
    <property type="protein sequence ID" value="ELY85440.1"/>
    <property type="molecule type" value="Genomic_DNA"/>
</dbReference>
<dbReference type="InterPro" id="IPR043854">
    <property type="entry name" value="DUF5816"/>
</dbReference>
<evidence type="ECO:0000313" key="1">
    <source>
        <dbReference type="EMBL" id="ELY85440.1"/>
    </source>
</evidence>
<organism evidence="1 2">
    <name type="scientific">Natrialba taiwanensis DSM 12281</name>
    <dbReference type="NCBI Taxonomy" id="1230458"/>
    <lineage>
        <taxon>Archaea</taxon>
        <taxon>Methanobacteriati</taxon>
        <taxon>Methanobacteriota</taxon>
        <taxon>Stenosarchaea group</taxon>
        <taxon>Halobacteria</taxon>
        <taxon>Halobacteriales</taxon>
        <taxon>Natrialbaceae</taxon>
        <taxon>Natrialba</taxon>
    </lineage>
</organism>
<proteinExistence type="predicted"/>
<dbReference type="AlphaFoldDB" id="L9ZG51"/>
<keyword evidence="2" id="KW-1185">Reference proteome</keyword>
<evidence type="ECO:0000313" key="2">
    <source>
        <dbReference type="Proteomes" id="UP000011648"/>
    </source>
</evidence>
<name>L9ZG51_9EURY</name>